<comment type="caution">
    <text evidence="5">The sequence shown here is derived from an EMBL/GenBank/DDBJ whole genome shotgun (WGS) entry which is preliminary data.</text>
</comment>
<keyword evidence="3" id="KW-0732">Signal</keyword>
<dbReference type="InterPro" id="IPR036116">
    <property type="entry name" value="FN3_sf"/>
</dbReference>
<dbReference type="InterPro" id="IPR008930">
    <property type="entry name" value="Terpenoid_cyclase/PrenylTrfase"/>
</dbReference>
<keyword evidence="2" id="KW-0964">Secreted</keyword>
<dbReference type="InterPro" id="IPR011635">
    <property type="entry name" value="CARDB"/>
</dbReference>
<protein>
    <submittedName>
        <fullName evidence="5">CARDB domain-containing protein</fullName>
    </submittedName>
</protein>
<dbReference type="Gene3D" id="2.120.10.30">
    <property type="entry name" value="TolB, C-terminal domain"/>
    <property type="match status" value="1"/>
</dbReference>
<dbReference type="SUPFAM" id="SSF48239">
    <property type="entry name" value="Terpenoid cyclases/Protein prenyltransferases"/>
    <property type="match status" value="1"/>
</dbReference>
<dbReference type="SUPFAM" id="SSF117074">
    <property type="entry name" value="Hypothetical protein PA1324"/>
    <property type="match status" value="1"/>
</dbReference>
<comment type="subcellular location">
    <subcellularLocation>
        <location evidence="1">Secreted</location>
    </subcellularLocation>
</comment>
<dbReference type="Gene3D" id="2.60.40.4070">
    <property type="match status" value="3"/>
</dbReference>
<dbReference type="InterPro" id="IPR022038">
    <property type="entry name" value="Ig-like_bact"/>
</dbReference>
<evidence type="ECO:0000256" key="2">
    <source>
        <dbReference type="ARBA" id="ARBA00022525"/>
    </source>
</evidence>
<dbReference type="RefSeq" id="WP_077412865.1">
    <property type="nucleotide sequence ID" value="NZ_JBHRTS010000008.1"/>
</dbReference>
<dbReference type="Pfam" id="PF17210">
    <property type="entry name" value="SdrD_B"/>
    <property type="match status" value="1"/>
</dbReference>
<dbReference type="InterPro" id="IPR033764">
    <property type="entry name" value="Sdr_B"/>
</dbReference>
<evidence type="ECO:0000259" key="4">
    <source>
        <dbReference type="PROSITE" id="PS50853"/>
    </source>
</evidence>
<dbReference type="PROSITE" id="PS50853">
    <property type="entry name" value="FN3"/>
    <property type="match status" value="2"/>
</dbReference>
<accession>A0ABV7JH46</accession>
<dbReference type="InterPro" id="IPR003961">
    <property type="entry name" value="FN3_dom"/>
</dbReference>
<dbReference type="SUPFAM" id="SSF69322">
    <property type="entry name" value="Tricorn protease domain 2"/>
    <property type="match status" value="1"/>
</dbReference>
<sequence length="6443" mass="705102">MAIRLMDIVLNGGHNLNTPQKWIFPMLKNQYAILLFAISCLIFAADVHTKDFHVLNTPYSVEGTGSFHASYVGEDSGVSVIDFSGDFDKYISGQLNVDARQVVATELYQNIEPDHHFLVFFTTFAVDTADSTAFAISYQNTVEGIGKPIFNNSAAMGSDQLLTTIDMADVHRWEMNPALPRFDSTLDTLVHEMMHQWGINVRFMNAQGQTSTDLLGRDGVHWNYFMHSNASVMYGAAWDQLNSNLFETADRMRSLSPLDLYLMGMVQSSAVPDFFYIDSGAPGDVNDIPSIVGTEVTGNRINVSIQDIIAAEGIRIPSSDQSPHQFNFKFVLLKRPLEQLNAELTGQLLVLQREFQKRFAAETGGKGAILYPQLTTHPGPAHPESLNYELTTEDQIDLPLAIAFLASNAELNGWADKPATRTRDTALAVRALNNLGEIGLIANGTNWLEQHTPVSNDELAWQLMSDVLSAGKQQSVVDQLLSNINEDGGWGIKAGTESSVVDTLLVLKALKGALGAAYEPGSETLAFIAQQINTDSATGYAVGGESTLIASALLLEMYYALTGDAITESEIINQLINQQLPDGGFGHGVASVHHTAQALAALEAANDQSHSIVIDNARLKLSGMQSTDGSFEGSVYSTALAVLMLFEDQRPNISLVELSTTASTVVAGEELVLEVSLANAGADMAQGFSLEVWIDQATHSTVALDALAAGESVTAQLMVDTVTLTGDVILNVVADPGDLIVESNEADNNSSLSVQVNAQTQVPELAFLISQSSYRPDFVDRLPITFEAEVMIGNHSSSAVTDVVLGLYQQQADGSFTELDSISADINQSSTFAFNFSTQITDAPNNTDLVLKWVIDPQNQIQEVNESNNQWQVILPQVPTVDLNLEPADVVMPMQFVVGDQVEISFDFRNLGSVLSSGFSLKAELTDGQSTVVLYDHQILEMAGGQTFTRQFNWIPDQPGNFELIISLDDSDQVAEVDETNNSVSLPFTVVANTYSNLSISDEDVSISPDPGLVGQLLTVSARVSNPSDQDSGPYQLEFLQQIEDNTTSLAVVDVPSLAAGSDEVVNLDLPGYTGLGDVTFIVQADPANLIAEFNENDNIGFNTFRILNLPDAMVSSGGFALQPTIPVIGEQLSVDVSVVNLGEQPLDDVSATLYTISNGVETEVAELTIPLIEAGQSQVAQFSFVFPNDPDLTALKVTTDGDDQIIEISELNNEAVLQIENQSKVFYVTETYFSPNGDGVKDNTSIVFNLDETDDYQISIIDQFNETIRTFPLQSATQFGDLIWDGRNDLNRLALDGQYLVTITGQNSGTSHQTSVWLDTNRTTLHESLIKNDGFVIDLECALQSVGIEGQVFFNLQYSADGQSIYLKDKDYGDRKGKLYEVGADGQSAQLLTPPTFNDDRRVVDYHVLDNGHIIIDARVNISNLNELWFLDPDSKVFYQLDTQGEFSFNIPIITNEYSVITTSGNQFLKIFHDLSPGVSFSSINPFGSSLTQVKSGWLDRDEFDEFWFQDGQLQNSPVRLGERLIARSNDSSRALMFSDGSMVLFQFAGGQVTEVNDIFESVNPGDNMAGYFSPFNQFISVHNDQLSMFDSNGIKLFDIANPYGLDFLQSWVIETYGSLDDIVVFTEIGEFTVSYNDLENIKPQFSRFNANWLSKTELLLSFDVSYSASIDPSLVGGMFEEFEFEGSWQYRRKINHTDISDVGFYETNYSSIDLNELDSHYYYSEQELLLKDQAYDAVESNNQLFSDFELIQAYPRNLYPGKVSSLLLATENENYRAECRDLNDNMVLSTYFPKDNLFTQLIIEHTQLGLAINGTVFDANLDHFQLYYAESIDPENWLLLGGGSEERFNQLLMNWNPPVSGTYRVKLVATDKAGNRTSVIKQTAVSRTQSIISVPTVDPIYISPNGDGIKEHTVIEYQSLLAGEVLIEVTNSAGAVVRSWIREYAQSGQVEQLVWTGTDDNAQVLPDGEYLVSVNGYRYSVMIDTRPPVGSTQLVRSPVYHLSENSTLVGSEGLLSYIDELRGLPLDFDGFNDGSPLALFEPQKQSLAEWRAMGSYRFNISFDDYFDSRGVYRWQLTDSAGNTGFSNEVTELKKIFFSELRKVDLRHAEPEVVYAPLHYWVLEERKAEKKSLDKEDDKPITDWSFGDKLSLVWQSFSDETVTSVKLIIDGSDLNGDAISSERIIELADLATAQTYFTDDLISPDNFPIGSFGRPSLGQELVLYLVEMDKSWFEGFVGGISVGLEVEFAGTENSASESFSISFIESPPIPIFTRLPVPILAQETWPESAREYYREVIEHLDLNNGRIYTLLHIPQRLLTNGSRVDVYSYPGDEFLHSLSPFRDDSGEHISHIYELDLECNEKVTAIWRAADSSVNELETRLENNCIFVSQQRFDLGAMCDRNQANSDAVWVNLRVALSNDPTQDPVSLKLYQYNNNTEPVLIYEEPNMSINFKVNEYGLRYYDSDIHISKQLFDAGINQVFAEVDYLFDRTYSFSVPFDVSFQGVDFDIISPQSDVNYCGSTRELNSGSTMTDVHLDLGLVINNPGQTGIFALNLRRFINGVDLDQEMMDSGLFDGPPEYGQINSQRMTLLYNDSNDIKLSPFGGTFGFDPPQHQQHIELNLTSIEGPATIEIEAINSSGVSVCESVQINIDTLVNVAVADQGINDYSPAVSGSVVFAEIEAYEDADIEIMLSDSQSLIKVMDQYSLSQGQQAIVSWDGIVAGQIVEDGEYAIVVRSEDACGNYKLDRINFTVDTTPPAVGFLNLADGQSIQVLQDVLVYLDELNVDVFEVSYQYLDFWTQFEMGEVFNNGLGYQEFLTNWDLSGLPIGAYPVRIFARDQFGNESELQITLVLNEAQNLLWEFDVSERLISPNGDGIKDTTQISLGLNLNAQVEVLMVDENQAQVTEVFSGVLQDGLHEWTWDGKDQLSTTVQDGQYQLNVTITESGNNSNSTTVESLLKVDATAPVISINPIEPVIKGEGQLTIVIDDEHLAEHSSQLHVPDSGELPQPIPSATDPGIHHQLALSDLAEQAYEVRTLAGDLAGNIIEHLHNLTIDNTPPLLVLTEPGQDAVIGGLHSEFLISGTVNELHFAQYQILISEDVEPPVWQELATDSQLDDGAFSWPWIFNRADGSYLLKVIVTDEAGWQAEQINAFTLDRAPPVVALTSPADQLQVGEQLVFAGTVDDMSLVHYQISHRTLGSTEWTAIRSGFEPIINDEIFIWDHQLSSGDHEFRILANDAAGLSTEIIQSFSVDATPPGAPQNLVVELLMNRDAQLNWQPVDAVDLAGYQVFRNNTLLNEQLLLNPQLTDSDLPEGQYSYWVVAVDDIGNHSVPSNVQTIIVDRTAPLTSIQTPADQSLVNGSVDIIGSVEETDDLASLELFIRSVSEPAPGQLLYTSTIPVTAQLMSQLDTSSLIQDESYVILLRSTDLLNNIHITEHTVTVDNVPPTAPINLVYTIQNQADVRLDWQANQEADLSGYLVFRNGVIVSGNGTPESGQVTDVFYLDPAVADGTYIYQVAAIDLAGNISAMSQQVEVVISRRAPDTGISAPSDGHRFGDVVRIQATSPDQDLAHIWIEYSINHTDWFTISLDTVAPYEVVFSPNDFGLGYGTIAIRATAEDTAAQADQTPAQINVEYTDVTSPEPLDNIMAQSAGSTVNLSWQASNAADLLGYQVFRRQLLPVEETDFVLLHVDLLTTTDYLDQGLEVGLYQYQVLAVDDYDNASEPGYSNEAPVMAISLHQPYSPVLTPVELVFTGQSEYSGVIQSELSNASGDLPLTDVSVDLSGQFNVSTNLWQAGLNNLSAELVDADGHISLVAQAAIEVSEVPQIPDNPLSSVNGLELTLNWDAPTPDTFGYLLHLNNQPVTPAERVISYSTAAASSDEFSADYVFDEDDTSVWSPYFDDVNDGNPSYLEFTFDQPQWILSSAFHWDEDYLFEGDVSMPSTYQLQYLSAIGWITQQDFTGNNNAVVTYVGDVPYLAYGVRLWMPLAANNFDEIRLREWDIQHQPLVSTNTYVDNLSDGVYEWQVAAINSLGFASEFTALEQISLGDTTRPEPVQLTAQLGQGVDADLSWTASSSLDVANYRVFRNGALILSTSDANTLSYVDPALPNGTYDYHVIAVDQVGNQSLSSNTEQVVVDQQLLPAPGGLMLQRVNTGGALALSWDAYVHPEFVAFRLYRSTQAQTGYALVTETTQLNFTDVGLDNGTTYHYYLVVIDPRGNESHPSVTVFGTPVDLVPPAQPVIKEPTVAGIPIHVQQSITQIQGEGEPGLAIDLFHNQDFVETVYASDQYVLSQTDLGIYLEQPQLNSANTLFAIMDYNIGYPAILNAETGARTDIELFDVSRYFWSHDGETLYFVVGYGSDTAIQAFDQSGNMLSTLFSGYSIDELAISPDNRHLLYWGDGLNPDNSQVEFGVWLYDTDNQTHEKVEVNTSTELNSEAIEWLSDDLVAFINYPNGSYDYGNLWTYELSTGQLTQLDSSTAPYGTLTALRDGSHLYYEVDVDGYVAIKRLNRSDLSVVTMGLTNDELMMPTVSDDANLVFANLGCCDKVMLDLQSSEVLFSWPNIGYQAPSEWLNDGRILFVENETGFLINGPGSFVFEQVELTPGLNEFFVVARKPNGLETASDEIQVTLDTLSLPDLVIKDSYLQVLPDEVLSGQPVSGSLLVKNISSVDVDDARLLIEITDPQLNTTMVSPAPLNIGLMAGESFVTDFTIADLSEVGEYVIKSTIDSNGAVLESNENNNSTYRLLQVIDDLKPDVTVVVNSHELFPGDQLYGLITVYNPGAEFTGILELEITDQAGFPTGYYETHDLIALSSGAHWNVTFDWPADVFADQYQLHVTLREGNSVVDAELIDLVVREAADFLLSLEASLNQALPGDRIILNAGLEYFWGNSIQDGTLLWQVMDDQDQVIWQHSEQIDGLAPGLNIQLNQIWLAADPGSYTAVLTWDNLLSFESVQLPLEVLNPVSQARIQGQWSAQPTPVTLGQDFTTTAVLENTGQVDLNQLNIEARLMTQDLSAVLLTDQMSVSLPTGQTSQVQFNWSSDSLTLDHYILVLSVDLSGFGESTQSTLDTLLIETQDASGPIITIQNPLHGGLYPADTALITTVTDQHADVNSVSVLLDGQLFADLPGNTLSQVYQTPLSGLSEGVHLLEVRAQDEYGNASSTSIDFTVDSTPPLIQIDGVQDGGLYNHSVTPIITITDANLASTTLMMNGLPYQSGQSLSAEGSYLLMVSATDLTGNQIQQRLSFNLDLTPPLLNISFPAEGSDTNLASTSVTGQTEADVMVQLQAGTHQQLVQAAADGSYVFTDVPLVEGANVLTLQATDQAGNNSAEASRTVNYIDAVSVTGSLTNADSHPIGQILTIDWQVNNPYGFAIDQLAVELRLVRVSDDVVSYTRSQLIDLPANGVFNDVDNIQTDDLLPGAYQAHLRVTVDQTEELIGNSAIQLEDVTGPLLQVLTPQDGAVSAAELLLSATASDHSSEVLDVSYQLDGVGGWVSMNLLGIEYTADISLPHGQHAIQFRAEDSFANQTFSAVINVTIDDQPPLITVNSPADGLITNQDVSIDYVMVDDLGVTDQSVLNGLPVTSGAVVSDEGDHVLTVRGTDDVGNQAEHVVQFRIDLTPPDLLVDSPVNNQQVFDPLIDITGSAEPRNQINTVVNGQTGSVNTDAAGQFVSANHTLQPGLNNITVQAEDEAGNLSQLVVLVVEYVPVGQVDGSIWHDLNQNGLFDAGESGIELAEVTLTDSQQASQVVYTNASGLFSYADVQPGTYTIAVTDSELNTDWISSTMNSPSAITVTAGQTESIEFGYYQQAPVIDTALTAHDQDGRILILADEPMAQLDGQCQGVTSFKMMRHTNHLWQPGDQLIVELYDAQSNLIQTESGSYADFLANGQLAIDAQPAVSLVNLILHPMNSGQISATVVGDDEQANDLLNDDYQLLMKLQTSSGLHQWSSNVLITNCALFNVIGQDMGELKVANVDLYPAISSDEPGDVTSPVLLAQYTQLRGLLDQAGWSYELVYSEADFDAAMLTGMFNTYWLMAEQVPLGNSIQNQLINELRAGSGLIVSSGVDNLIPGLYSELGISVNGLYVNVEGLQLLNSELAAATTTELDPQDSALRVTSMGAASAAILLGSEIVNGEDQAVTWTQAVNGLAVFAAFDWLLQATVEPDANHFAALINQVVRFVQPWGLSTELGGTRRVRYSLFNQGRAVDGHVRVTLPPSVQLMHATVPTTQETDGFSFNYQLTEQARLDFEFWLQVSDSPVDVTFEVYAQGLPDIVDSQSMTLIAGQKPDLTAEISNCQGLVKPGADMSYQLTIQNTGNVDISQASAITGFNNVSALTWTCESLDGAHCASASGTGDLAGELIDLPVGSTVTYQLSGVVNDATGQSAQASAVISMPAEWGDVTPENNTASDWDEILPFLFNDGFECVAPTNGQQVNAMIREIL</sequence>
<dbReference type="InterPro" id="IPR013783">
    <property type="entry name" value="Ig-like_fold"/>
</dbReference>
<dbReference type="Proteomes" id="UP001595533">
    <property type="component" value="Unassembled WGS sequence"/>
</dbReference>
<dbReference type="Gene3D" id="2.60.120.260">
    <property type="entry name" value="Galactose-binding domain-like"/>
    <property type="match status" value="1"/>
</dbReference>
<evidence type="ECO:0000313" key="5">
    <source>
        <dbReference type="EMBL" id="MFC3195548.1"/>
    </source>
</evidence>
<evidence type="ECO:0000256" key="1">
    <source>
        <dbReference type="ARBA" id="ARBA00004613"/>
    </source>
</evidence>
<dbReference type="SMART" id="SM00060">
    <property type="entry name" value="FN3"/>
    <property type="match status" value="6"/>
</dbReference>
<dbReference type="InterPro" id="IPR051417">
    <property type="entry name" value="SDr/BOS_complex"/>
</dbReference>
<dbReference type="Pfam" id="PF09136">
    <property type="entry name" value="Glucodextran_B"/>
    <property type="match status" value="2"/>
</dbReference>
<name>A0ABV7JH46_9GAMM</name>
<feature type="domain" description="Fibronectin type-III" evidence="4">
    <location>
        <begin position="3261"/>
        <end position="3346"/>
    </location>
</feature>
<dbReference type="Pfam" id="PF13860">
    <property type="entry name" value="FlgD_ig"/>
    <property type="match status" value="1"/>
</dbReference>
<evidence type="ECO:0000313" key="6">
    <source>
        <dbReference type="Proteomes" id="UP001595533"/>
    </source>
</evidence>
<organism evidence="5 6">
    <name type="scientific">Marinicella sediminis</name>
    <dbReference type="NCBI Taxonomy" id="1792834"/>
    <lineage>
        <taxon>Bacteria</taxon>
        <taxon>Pseudomonadati</taxon>
        <taxon>Pseudomonadota</taxon>
        <taxon>Gammaproteobacteria</taxon>
        <taxon>Lysobacterales</taxon>
        <taxon>Marinicellaceae</taxon>
        <taxon>Marinicella</taxon>
    </lineage>
</organism>
<dbReference type="Pfam" id="PF07705">
    <property type="entry name" value="CARDB"/>
    <property type="match status" value="5"/>
</dbReference>
<gene>
    <name evidence="5" type="ORF">ACFODZ_14935</name>
</gene>
<dbReference type="Gene3D" id="2.60.40.10">
    <property type="entry name" value="Immunoglobulins"/>
    <property type="match status" value="16"/>
</dbReference>
<proteinExistence type="predicted"/>
<dbReference type="CDD" id="cd00063">
    <property type="entry name" value="FN3"/>
    <property type="match status" value="1"/>
</dbReference>
<keyword evidence="6" id="KW-1185">Reference proteome</keyword>
<dbReference type="SUPFAM" id="SSF49265">
    <property type="entry name" value="Fibronectin type III"/>
    <property type="match status" value="3"/>
</dbReference>
<dbReference type="EMBL" id="JBHRTS010000008">
    <property type="protein sequence ID" value="MFC3195548.1"/>
    <property type="molecule type" value="Genomic_DNA"/>
</dbReference>
<evidence type="ECO:0000256" key="3">
    <source>
        <dbReference type="ARBA" id="ARBA00022729"/>
    </source>
</evidence>
<dbReference type="PANTHER" id="PTHR23303">
    <property type="entry name" value="CARBOXYPEPTIDASE REGULATORY REGION-CONTAINING"/>
    <property type="match status" value="1"/>
</dbReference>
<dbReference type="Gene3D" id="1.50.10.20">
    <property type="match status" value="2"/>
</dbReference>
<dbReference type="InterPro" id="IPR025965">
    <property type="entry name" value="FlgD/Vpr_Ig-like"/>
</dbReference>
<feature type="domain" description="Fibronectin type-III" evidence="4">
    <location>
        <begin position="4146"/>
        <end position="4241"/>
    </location>
</feature>
<dbReference type="InterPro" id="IPR011042">
    <property type="entry name" value="6-blade_b-propeller_TolB-like"/>
</dbReference>
<dbReference type="Pfam" id="PF13750">
    <property type="entry name" value="Big_3_3"/>
    <property type="match status" value="1"/>
</dbReference>
<reference evidence="6" key="1">
    <citation type="journal article" date="2019" name="Int. J. Syst. Evol. Microbiol.">
        <title>The Global Catalogue of Microorganisms (GCM) 10K type strain sequencing project: providing services to taxonomists for standard genome sequencing and annotation.</title>
        <authorList>
            <consortium name="The Broad Institute Genomics Platform"/>
            <consortium name="The Broad Institute Genome Sequencing Center for Infectious Disease"/>
            <person name="Wu L."/>
            <person name="Ma J."/>
        </authorList>
    </citation>
    <scope>NUCLEOTIDE SEQUENCE [LARGE SCALE GENOMIC DNA]</scope>
    <source>
        <strain evidence="6">KCTC 42953</strain>
    </source>
</reference>